<reference evidence="1" key="2">
    <citation type="submission" date="2018-05" db="EMBL/GenBank/DDBJ databases">
        <title>OpunRS2 (Oryza punctata Reference Sequence Version 2).</title>
        <authorList>
            <person name="Zhang J."/>
            <person name="Kudrna D."/>
            <person name="Lee S."/>
            <person name="Talag J."/>
            <person name="Welchert J."/>
            <person name="Wing R.A."/>
        </authorList>
    </citation>
    <scope>NUCLEOTIDE SEQUENCE [LARGE SCALE GENOMIC DNA]</scope>
</reference>
<evidence type="ECO:0000313" key="1">
    <source>
        <dbReference type="EnsemblPlants" id="OPUNC01G04860.1"/>
    </source>
</evidence>
<proteinExistence type="predicted"/>
<organism evidence="1">
    <name type="scientific">Oryza punctata</name>
    <name type="common">Red rice</name>
    <dbReference type="NCBI Taxonomy" id="4537"/>
    <lineage>
        <taxon>Eukaryota</taxon>
        <taxon>Viridiplantae</taxon>
        <taxon>Streptophyta</taxon>
        <taxon>Embryophyta</taxon>
        <taxon>Tracheophyta</taxon>
        <taxon>Spermatophyta</taxon>
        <taxon>Magnoliopsida</taxon>
        <taxon>Liliopsida</taxon>
        <taxon>Poales</taxon>
        <taxon>Poaceae</taxon>
        <taxon>BOP clade</taxon>
        <taxon>Oryzoideae</taxon>
        <taxon>Oryzeae</taxon>
        <taxon>Oryzinae</taxon>
        <taxon>Oryza</taxon>
    </lineage>
</organism>
<accession>A0A0E0JEU0</accession>
<name>A0A0E0JEU0_ORYPU</name>
<sequence length="100" mass="11440">MLELASRDQRPAEKGDNSAIFGEHFATATVSQWEVDTCKPFDCRNRRPPWGTLLETAAELRIESPCGRNLRVSCIRPLCIRKPHDKIGKEEVKFNMLLRS</sequence>
<evidence type="ECO:0000313" key="2">
    <source>
        <dbReference type="Proteomes" id="UP000026962"/>
    </source>
</evidence>
<dbReference type="AlphaFoldDB" id="A0A0E0JEU0"/>
<dbReference type="Proteomes" id="UP000026962">
    <property type="component" value="Chromosome 1"/>
</dbReference>
<protein>
    <submittedName>
        <fullName evidence="1">Uncharacterized protein</fullName>
    </submittedName>
</protein>
<keyword evidence="2" id="KW-1185">Reference proteome</keyword>
<dbReference type="Gramene" id="OPUNC01G04860.1">
    <property type="protein sequence ID" value="OPUNC01G04860.1"/>
    <property type="gene ID" value="OPUNC01G04860"/>
</dbReference>
<reference evidence="1" key="1">
    <citation type="submission" date="2015-04" db="UniProtKB">
        <authorList>
            <consortium name="EnsemblPlants"/>
        </authorList>
    </citation>
    <scope>IDENTIFICATION</scope>
</reference>
<dbReference type="HOGENOM" id="CLU_2310668_0_0_1"/>
<dbReference type="EnsemblPlants" id="OPUNC01G04860.1">
    <property type="protein sequence ID" value="OPUNC01G04860.1"/>
    <property type="gene ID" value="OPUNC01G04860"/>
</dbReference>